<keyword evidence="3" id="KW-1185">Reference proteome</keyword>
<dbReference type="PANTHER" id="PTHR12832:SF11">
    <property type="entry name" value="LD23868P"/>
    <property type="match status" value="1"/>
</dbReference>
<proteinExistence type="inferred from homology"/>
<sequence length="584" mass="65816">MELTTTIQTVKAFVGRLECRFMISQAVIGSMCNRANIDHLLRDVAFPTQRDSSSKVSGRGVKSIKPGNREAQKPVKLSRYPIRVLLCAYMIIGHLDIVFSGQSECEIILAELAANFIQEFELLIKIIINGQIRCAKVDESFAGSDCRTFRKCQMSVAEVGCMHALSDMHSKASEKNHMHTKASDRHNSENLQKSLTHLSERNATSVTDRGLSLNLMLSENELLVNEIILEHQSRFADGLDVAREDHDSLKARVREMMKKAFWDGVLESMKNDEPDFSWVLKLMKEVRDELYEMSTQPWRKEISETIDVDILEEFTLISLRILSTPANYEAITVLHNKILRELGEVPLPGDESKVPYVLSIIKGPRFTLQEIQFGFLFKCYYLEMAFANCHGPPGATPSSLSMTKQWLLSCPKEPMSLLVRLDLPETLKLNVFRLRIVQLQIQKIIVISISLMVKNLVTSSADVEYLVSQCFEQLYKLLDGVEVVGLSDIIEKINGTQKGCNQLLDIEKVQDSRTIMANMLAKSLQAGDAVYTRVFGGTGLNRRRLVGAAILADRVIKAAEVLIVIASVSFSVHQEWYKVARENL</sequence>
<gene>
    <name evidence="2" type="ORF">K2173_007190</name>
</gene>
<dbReference type="Pfam" id="PF05794">
    <property type="entry name" value="Tcp11"/>
    <property type="match status" value="2"/>
</dbReference>
<accession>A0AAV8SZZ0</accession>
<dbReference type="GO" id="GO:0007165">
    <property type="term" value="P:signal transduction"/>
    <property type="evidence" value="ECO:0007669"/>
    <property type="project" value="TreeGrafter"/>
</dbReference>
<organism evidence="2 3">
    <name type="scientific">Erythroxylum novogranatense</name>
    <dbReference type="NCBI Taxonomy" id="1862640"/>
    <lineage>
        <taxon>Eukaryota</taxon>
        <taxon>Viridiplantae</taxon>
        <taxon>Streptophyta</taxon>
        <taxon>Embryophyta</taxon>
        <taxon>Tracheophyta</taxon>
        <taxon>Spermatophyta</taxon>
        <taxon>Magnoliopsida</taxon>
        <taxon>eudicotyledons</taxon>
        <taxon>Gunneridae</taxon>
        <taxon>Pentapetalae</taxon>
        <taxon>rosids</taxon>
        <taxon>fabids</taxon>
        <taxon>Malpighiales</taxon>
        <taxon>Erythroxylaceae</taxon>
        <taxon>Erythroxylum</taxon>
    </lineage>
</organism>
<evidence type="ECO:0000313" key="3">
    <source>
        <dbReference type="Proteomes" id="UP001159364"/>
    </source>
</evidence>
<reference evidence="2 3" key="1">
    <citation type="submission" date="2021-09" db="EMBL/GenBank/DDBJ databases">
        <title>Genomic insights and catalytic innovation underlie evolution of tropane alkaloids biosynthesis.</title>
        <authorList>
            <person name="Wang Y.-J."/>
            <person name="Tian T."/>
            <person name="Huang J.-P."/>
            <person name="Huang S.-X."/>
        </authorList>
    </citation>
    <scope>NUCLEOTIDE SEQUENCE [LARGE SCALE GENOMIC DNA]</scope>
    <source>
        <strain evidence="2">KIB-2018</strain>
        <tissue evidence="2">Leaf</tissue>
    </source>
</reference>
<comment type="caution">
    <text evidence="2">The sequence shown here is derived from an EMBL/GenBank/DDBJ whole genome shotgun (WGS) entry which is preliminary data.</text>
</comment>
<dbReference type="Proteomes" id="UP001159364">
    <property type="component" value="Linkage Group LG07"/>
</dbReference>
<evidence type="ECO:0000256" key="1">
    <source>
        <dbReference type="ARBA" id="ARBA00010954"/>
    </source>
</evidence>
<dbReference type="InterPro" id="IPR008862">
    <property type="entry name" value="Tcp11"/>
</dbReference>
<dbReference type="EMBL" id="JAIWQS010000007">
    <property type="protein sequence ID" value="KAJ8759563.1"/>
    <property type="molecule type" value="Genomic_DNA"/>
</dbReference>
<protein>
    <submittedName>
        <fullName evidence="2">Uncharacterized protein</fullName>
    </submittedName>
</protein>
<name>A0AAV8SZZ0_9ROSI</name>
<evidence type="ECO:0000313" key="2">
    <source>
        <dbReference type="EMBL" id="KAJ8759563.1"/>
    </source>
</evidence>
<dbReference type="AlphaFoldDB" id="A0AAV8SZZ0"/>
<dbReference type="PANTHER" id="PTHR12832">
    <property type="entry name" value="TESTIS-SPECIFIC PROTEIN PBS13 T-COMPLEX 11"/>
    <property type="match status" value="1"/>
</dbReference>
<comment type="similarity">
    <text evidence="1">Belongs to the TCP11 family.</text>
</comment>